<keyword evidence="5 7" id="KW-1133">Transmembrane helix</keyword>
<keyword evidence="4 7" id="KW-0812">Transmembrane</keyword>
<keyword evidence="9" id="KW-0808">Transferase</keyword>
<comment type="subcellular location">
    <subcellularLocation>
        <location evidence="1">Cell membrane</location>
        <topology evidence="1">Multi-pass membrane protein</topology>
    </subcellularLocation>
</comment>
<feature type="transmembrane region" description="Helical" evidence="7">
    <location>
        <begin position="127"/>
        <end position="146"/>
    </location>
</feature>
<sequence>MTERRLTHASSGPEAALESLRVLAAAAVVCVHVAATALIAAPDAVSWWSANLWDSFAHWCVPVFVMLSGALLLGRREPAPHFWRKRAARLVWPLVGWSLIYLGLQAWQAAHWSLPGLLALLVRGTPYYHLWYLWMLPGLYLATPALRLGVASCSRRQLWWLCAGLSVLAALEVPLGWSKQFFLSSSLAYLGCYLLGWLLFTQQTQPPVRWLWAGFLLGGAGVAVGAGLLRPLLGARAIEWMYAYPNPLVLGMGACAFMLGLRLLPGKAWAGWLAQFAPLSFGIYLVHPLCLLGLSKAGFTALHWHPALGIPLLSGLVLLLSAVGVVLLARLPGMWRLVR</sequence>
<dbReference type="Proteomes" id="UP000778523">
    <property type="component" value="Unassembled WGS sequence"/>
</dbReference>
<keyword evidence="3" id="KW-1003">Cell membrane</keyword>
<gene>
    <name evidence="9" type="ORF">HJ583_000250</name>
</gene>
<feature type="transmembrane region" description="Helical" evidence="7">
    <location>
        <begin position="56"/>
        <end position="75"/>
    </location>
</feature>
<proteinExistence type="inferred from homology"/>
<feature type="transmembrane region" description="Helical" evidence="7">
    <location>
        <begin position="20"/>
        <end position="41"/>
    </location>
</feature>
<evidence type="ECO:0000256" key="3">
    <source>
        <dbReference type="ARBA" id="ARBA00022475"/>
    </source>
</evidence>
<feature type="transmembrane region" description="Helical" evidence="7">
    <location>
        <begin position="212"/>
        <end position="232"/>
    </location>
</feature>
<dbReference type="InterPro" id="IPR002656">
    <property type="entry name" value="Acyl_transf_3_dom"/>
</dbReference>
<organism evidence="9 10">
    <name type="scientific">Uliginosibacterium aquaticum</name>
    <dbReference type="NCBI Taxonomy" id="2731212"/>
    <lineage>
        <taxon>Bacteria</taxon>
        <taxon>Pseudomonadati</taxon>
        <taxon>Pseudomonadota</taxon>
        <taxon>Betaproteobacteria</taxon>
        <taxon>Rhodocyclales</taxon>
        <taxon>Zoogloeaceae</taxon>
        <taxon>Uliginosibacterium</taxon>
    </lineage>
</organism>
<keyword evidence="10" id="KW-1185">Reference proteome</keyword>
<reference evidence="9 10" key="1">
    <citation type="submission" date="2020-06" db="EMBL/GenBank/DDBJ databases">
        <title>Draft genome of Uliginosibacterium sp. IMCC34675.</title>
        <authorList>
            <person name="Song J."/>
        </authorList>
    </citation>
    <scope>NUCLEOTIDE SEQUENCE [LARGE SCALE GENOMIC DNA]</scope>
    <source>
        <strain evidence="9 10">IMCC34675</strain>
    </source>
</reference>
<feature type="transmembrane region" description="Helical" evidence="7">
    <location>
        <begin position="181"/>
        <end position="200"/>
    </location>
</feature>
<accession>A0ABX2IAU6</accession>
<protein>
    <submittedName>
        <fullName evidence="9">Acyltransferase family protein</fullName>
    </submittedName>
</protein>
<dbReference type="EMBL" id="JABCSC020000001">
    <property type="protein sequence ID" value="NSL53444.1"/>
    <property type="molecule type" value="Genomic_DNA"/>
</dbReference>
<comment type="caution">
    <text evidence="9">The sequence shown here is derived from an EMBL/GenBank/DDBJ whole genome shotgun (WGS) entry which is preliminary data.</text>
</comment>
<evidence type="ECO:0000313" key="10">
    <source>
        <dbReference type="Proteomes" id="UP000778523"/>
    </source>
</evidence>
<dbReference type="GO" id="GO:0016746">
    <property type="term" value="F:acyltransferase activity"/>
    <property type="evidence" value="ECO:0007669"/>
    <property type="project" value="UniProtKB-KW"/>
</dbReference>
<evidence type="ECO:0000256" key="7">
    <source>
        <dbReference type="SAM" id="Phobius"/>
    </source>
</evidence>
<comment type="similarity">
    <text evidence="2">Belongs to the acyltransferase 3 family.</text>
</comment>
<dbReference type="Pfam" id="PF01757">
    <property type="entry name" value="Acyl_transf_3"/>
    <property type="match status" value="1"/>
</dbReference>
<feature type="transmembrane region" description="Helical" evidence="7">
    <location>
        <begin position="276"/>
        <end position="295"/>
    </location>
</feature>
<feature type="transmembrane region" description="Helical" evidence="7">
    <location>
        <begin position="87"/>
        <end position="107"/>
    </location>
</feature>
<evidence type="ECO:0000259" key="8">
    <source>
        <dbReference type="Pfam" id="PF01757"/>
    </source>
</evidence>
<keyword evidence="6 7" id="KW-0472">Membrane</keyword>
<dbReference type="PANTHER" id="PTHR40074:SF2">
    <property type="entry name" value="O-ACETYLTRANSFERASE WECH"/>
    <property type="match status" value="1"/>
</dbReference>
<evidence type="ECO:0000256" key="6">
    <source>
        <dbReference type="ARBA" id="ARBA00023136"/>
    </source>
</evidence>
<feature type="transmembrane region" description="Helical" evidence="7">
    <location>
        <begin position="307"/>
        <end position="329"/>
    </location>
</feature>
<dbReference type="PANTHER" id="PTHR40074">
    <property type="entry name" value="O-ACETYLTRANSFERASE WECH"/>
    <property type="match status" value="1"/>
</dbReference>
<feature type="transmembrane region" description="Helical" evidence="7">
    <location>
        <begin position="158"/>
        <end position="175"/>
    </location>
</feature>
<feature type="domain" description="Acyltransferase 3" evidence="8">
    <location>
        <begin position="15"/>
        <end position="323"/>
    </location>
</feature>
<name>A0ABX2IAU6_9RHOO</name>
<evidence type="ECO:0000256" key="5">
    <source>
        <dbReference type="ARBA" id="ARBA00022989"/>
    </source>
</evidence>
<evidence type="ECO:0000256" key="4">
    <source>
        <dbReference type="ARBA" id="ARBA00022692"/>
    </source>
</evidence>
<evidence type="ECO:0000256" key="2">
    <source>
        <dbReference type="ARBA" id="ARBA00007400"/>
    </source>
</evidence>
<feature type="transmembrane region" description="Helical" evidence="7">
    <location>
        <begin position="244"/>
        <end position="264"/>
    </location>
</feature>
<evidence type="ECO:0000313" key="9">
    <source>
        <dbReference type="EMBL" id="NSL53444.1"/>
    </source>
</evidence>
<keyword evidence="9" id="KW-0012">Acyltransferase</keyword>
<evidence type="ECO:0000256" key="1">
    <source>
        <dbReference type="ARBA" id="ARBA00004651"/>
    </source>
</evidence>
<dbReference type="RefSeq" id="WP_170019481.1">
    <property type="nucleotide sequence ID" value="NZ_JABCSC020000001.1"/>
</dbReference>